<dbReference type="GO" id="GO:0016020">
    <property type="term" value="C:membrane"/>
    <property type="evidence" value="ECO:0007669"/>
    <property type="project" value="UniProtKB-SubCell"/>
</dbReference>
<evidence type="ECO:0000256" key="5">
    <source>
        <dbReference type="ARBA" id="ARBA00022989"/>
    </source>
</evidence>
<dbReference type="Pfam" id="PF02163">
    <property type="entry name" value="Peptidase_M50"/>
    <property type="match status" value="1"/>
</dbReference>
<feature type="transmembrane region" description="Helical" evidence="7">
    <location>
        <begin position="83"/>
        <end position="103"/>
    </location>
</feature>
<keyword evidence="6 7" id="KW-0472">Membrane</keyword>
<dbReference type="GO" id="GO:0006508">
    <property type="term" value="P:proteolysis"/>
    <property type="evidence" value="ECO:0007669"/>
    <property type="project" value="InterPro"/>
</dbReference>
<evidence type="ECO:0000259" key="8">
    <source>
        <dbReference type="Pfam" id="PF02163"/>
    </source>
</evidence>
<evidence type="ECO:0000256" key="7">
    <source>
        <dbReference type="SAM" id="Phobius"/>
    </source>
</evidence>
<organism evidence="9 10">
    <name type="scientific">Exiguobacterium aurantiacum</name>
    <dbReference type="NCBI Taxonomy" id="33987"/>
    <lineage>
        <taxon>Bacteria</taxon>
        <taxon>Bacillati</taxon>
        <taxon>Bacillota</taxon>
        <taxon>Bacilli</taxon>
        <taxon>Bacillales</taxon>
        <taxon>Bacillales Family XII. Incertae Sedis</taxon>
        <taxon>Exiguobacterium</taxon>
    </lineage>
</organism>
<dbReference type="InterPro" id="IPR008915">
    <property type="entry name" value="Peptidase_M50"/>
</dbReference>
<evidence type="ECO:0000256" key="4">
    <source>
        <dbReference type="ARBA" id="ARBA00022692"/>
    </source>
</evidence>
<protein>
    <recommendedName>
        <fullName evidence="8">Peptidase M50 domain-containing protein</fullName>
    </recommendedName>
</protein>
<keyword evidence="5 7" id="KW-1133">Transmembrane helix</keyword>
<comment type="subcellular location">
    <subcellularLocation>
        <location evidence="2">Membrane</location>
        <topology evidence="2">Multi-pass membrane protein</topology>
    </subcellularLocation>
</comment>
<feature type="transmembrane region" description="Helical" evidence="7">
    <location>
        <begin position="12"/>
        <end position="32"/>
    </location>
</feature>
<evidence type="ECO:0000313" key="10">
    <source>
        <dbReference type="Proteomes" id="UP000254060"/>
    </source>
</evidence>
<sequence>MFSWGDLDKFVISFFIILPIVTIIHQFGHFFFAKLFGGSLDMEIGTGKKLFKIGRLQFNRVYFYDAWCQFSDLKYSNRLTRSIVYAGGSIFNLASILIVNGFILTRELEPTIYTYQFAYFSFYYVFFSLYPIYYSNGHPSDGRAIYDTWRKGKPEADPLN</sequence>
<dbReference type="EMBL" id="UGGP01000001">
    <property type="protein sequence ID" value="STO07751.1"/>
    <property type="molecule type" value="Genomic_DNA"/>
</dbReference>
<evidence type="ECO:0000256" key="2">
    <source>
        <dbReference type="ARBA" id="ARBA00004141"/>
    </source>
</evidence>
<dbReference type="AlphaFoldDB" id="A0A377FSF0"/>
<keyword evidence="4 7" id="KW-0812">Transmembrane</keyword>
<comment type="cofactor">
    <cofactor evidence="1">
        <name>Zn(2+)</name>
        <dbReference type="ChEBI" id="CHEBI:29105"/>
    </cofactor>
</comment>
<evidence type="ECO:0000256" key="3">
    <source>
        <dbReference type="ARBA" id="ARBA00007931"/>
    </source>
</evidence>
<dbReference type="STRING" id="1397694.GCA_000702585_01614"/>
<feature type="transmembrane region" description="Helical" evidence="7">
    <location>
        <begin position="115"/>
        <end position="133"/>
    </location>
</feature>
<gene>
    <name evidence="9" type="ORF">NCTC13163_01106</name>
</gene>
<evidence type="ECO:0000313" key="9">
    <source>
        <dbReference type="EMBL" id="STO07751.1"/>
    </source>
</evidence>
<reference evidence="9 10" key="1">
    <citation type="submission" date="2018-06" db="EMBL/GenBank/DDBJ databases">
        <authorList>
            <consortium name="Pathogen Informatics"/>
            <person name="Doyle S."/>
        </authorList>
    </citation>
    <scope>NUCLEOTIDE SEQUENCE [LARGE SCALE GENOMIC DNA]</scope>
    <source>
        <strain evidence="9 10">NCTC13163</strain>
    </source>
</reference>
<name>A0A377FSF0_9BACL</name>
<dbReference type="RefSeq" id="WP_029334718.1">
    <property type="nucleotide sequence ID" value="NZ_UGGP01000001.1"/>
</dbReference>
<dbReference type="OrthoDB" id="849477at2"/>
<proteinExistence type="inferred from homology"/>
<evidence type="ECO:0000256" key="1">
    <source>
        <dbReference type="ARBA" id="ARBA00001947"/>
    </source>
</evidence>
<comment type="similarity">
    <text evidence="3">Belongs to the peptidase M50B family.</text>
</comment>
<evidence type="ECO:0000256" key="6">
    <source>
        <dbReference type="ARBA" id="ARBA00023136"/>
    </source>
</evidence>
<dbReference type="Proteomes" id="UP000254060">
    <property type="component" value="Unassembled WGS sequence"/>
</dbReference>
<accession>A0A377FSF0</accession>
<feature type="domain" description="Peptidase M50" evidence="8">
    <location>
        <begin position="14"/>
        <end position="103"/>
    </location>
</feature>